<dbReference type="EMBL" id="JAKUCV010002882">
    <property type="protein sequence ID" value="KAJ4841100.1"/>
    <property type="molecule type" value="Genomic_DNA"/>
</dbReference>
<protein>
    <recommendedName>
        <fullName evidence="1">Zinc knuckle CX2CX4HX4C domain-containing protein</fullName>
    </recommendedName>
</protein>
<dbReference type="AlphaFoldDB" id="A0A9Q0G2J2"/>
<reference evidence="2" key="2">
    <citation type="journal article" date="2023" name="Plants (Basel)">
        <title>Annotation of the Turnera subulata (Passifloraceae) Draft Genome Reveals the S-Locus Evolved after the Divergence of Turneroideae from Passifloroideae in a Stepwise Manner.</title>
        <authorList>
            <person name="Henning P.M."/>
            <person name="Roalson E.H."/>
            <person name="Mir W."/>
            <person name="McCubbin A.G."/>
            <person name="Shore J.S."/>
        </authorList>
    </citation>
    <scope>NUCLEOTIDE SEQUENCE</scope>
    <source>
        <strain evidence="2">F60SS</strain>
    </source>
</reference>
<comment type="caution">
    <text evidence="2">The sequence shown here is derived from an EMBL/GenBank/DDBJ whole genome shotgun (WGS) entry which is preliminary data.</text>
</comment>
<name>A0A9Q0G2J2_9ROSI</name>
<gene>
    <name evidence="2" type="ORF">Tsubulata_037185</name>
</gene>
<proteinExistence type="predicted"/>
<evidence type="ECO:0000259" key="1">
    <source>
        <dbReference type="Pfam" id="PF14392"/>
    </source>
</evidence>
<dbReference type="Pfam" id="PF14392">
    <property type="entry name" value="zf-CCHC_4"/>
    <property type="match status" value="1"/>
</dbReference>
<dbReference type="Proteomes" id="UP001141552">
    <property type="component" value="Unassembled WGS sequence"/>
</dbReference>
<feature type="domain" description="Zinc knuckle CX2CX4HX4C" evidence="1">
    <location>
        <begin position="8"/>
        <end position="52"/>
    </location>
</feature>
<dbReference type="OrthoDB" id="1748241at2759"/>
<evidence type="ECO:0000313" key="2">
    <source>
        <dbReference type="EMBL" id="KAJ4841100.1"/>
    </source>
</evidence>
<sequence length="137" mass="15125">MKVLVKIDSPLLPGNQVKDLVGNTVWISFKYEKLADFCYRCGRLDHKLQSCKEKIRKDEALERKATNSFGAWMRATLRVGREIPGGKIKRAAVYEEELVDGHNQGEATTETSDVVPVAVPADGGEINLEDGIPSPQA</sequence>
<evidence type="ECO:0000313" key="3">
    <source>
        <dbReference type="Proteomes" id="UP001141552"/>
    </source>
</evidence>
<accession>A0A9Q0G2J2</accession>
<keyword evidence="3" id="KW-1185">Reference proteome</keyword>
<dbReference type="InterPro" id="IPR025836">
    <property type="entry name" value="Zn_knuckle_CX2CX4HX4C"/>
</dbReference>
<organism evidence="2 3">
    <name type="scientific">Turnera subulata</name>
    <dbReference type="NCBI Taxonomy" id="218843"/>
    <lineage>
        <taxon>Eukaryota</taxon>
        <taxon>Viridiplantae</taxon>
        <taxon>Streptophyta</taxon>
        <taxon>Embryophyta</taxon>
        <taxon>Tracheophyta</taxon>
        <taxon>Spermatophyta</taxon>
        <taxon>Magnoliopsida</taxon>
        <taxon>eudicotyledons</taxon>
        <taxon>Gunneridae</taxon>
        <taxon>Pentapetalae</taxon>
        <taxon>rosids</taxon>
        <taxon>fabids</taxon>
        <taxon>Malpighiales</taxon>
        <taxon>Passifloraceae</taxon>
        <taxon>Turnera</taxon>
    </lineage>
</organism>
<reference evidence="2" key="1">
    <citation type="submission" date="2022-02" db="EMBL/GenBank/DDBJ databases">
        <authorList>
            <person name="Henning P.M."/>
            <person name="McCubbin A.G."/>
            <person name="Shore J.S."/>
        </authorList>
    </citation>
    <scope>NUCLEOTIDE SEQUENCE</scope>
    <source>
        <strain evidence="2">F60SS</strain>
        <tissue evidence="2">Leaves</tissue>
    </source>
</reference>